<feature type="region of interest" description="Disordered" evidence="1">
    <location>
        <begin position="1"/>
        <end position="31"/>
    </location>
</feature>
<evidence type="ECO:0000256" key="1">
    <source>
        <dbReference type="SAM" id="MobiDB-lite"/>
    </source>
</evidence>
<sequence>MASNRVVDSKPAQFEQPSRRADRSNRQTVITHRALSSNSGYMLEGSDRAIFPESVIFIQQLQLLEAKNAQNGPATEVFHRKPQTPYSFIKILTARSSSDIVVKLIKHYRRLMNTHKMAA</sequence>
<organism evidence="2 3">
    <name type="scientific">Rhizobium sophoriradicis</name>
    <dbReference type="NCBI Taxonomy" id="1535245"/>
    <lineage>
        <taxon>Bacteria</taxon>
        <taxon>Pseudomonadati</taxon>
        <taxon>Pseudomonadota</taxon>
        <taxon>Alphaproteobacteria</taxon>
        <taxon>Hyphomicrobiales</taxon>
        <taxon>Rhizobiaceae</taxon>
        <taxon>Rhizobium/Agrobacterium group</taxon>
        <taxon>Rhizobium</taxon>
    </lineage>
</organism>
<accession>A0A2A5L0Z5</accession>
<evidence type="ECO:0000313" key="2">
    <source>
        <dbReference type="EMBL" id="PCK82887.1"/>
    </source>
</evidence>
<name>A0A2A5L0Z5_9HYPH</name>
<keyword evidence="3" id="KW-1185">Reference proteome</keyword>
<proteinExistence type="predicted"/>
<evidence type="ECO:0000313" key="3">
    <source>
        <dbReference type="Proteomes" id="UP000218807"/>
    </source>
</evidence>
<reference evidence="2 3" key="1">
    <citation type="submission" date="2017-09" db="EMBL/GenBank/DDBJ databases">
        <title>Comparative genomics of rhizobia isolated from Phaseolus vulgaris in China.</title>
        <authorList>
            <person name="Tong W."/>
        </authorList>
    </citation>
    <scope>NUCLEOTIDE SEQUENCE [LARGE SCALE GENOMIC DNA]</scope>
    <source>
        <strain evidence="2 3">L101</strain>
    </source>
</reference>
<dbReference type="AlphaFoldDB" id="A0A2A5L0Z5"/>
<dbReference type="Proteomes" id="UP000218807">
    <property type="component" value="Unassembled WGS sequence"/>
</dbReference>
<gene>
    <name evidence="2" type="ORF">CPT34_00995</name>
</gene>
<comment type="caution">
    <text evidence="2">The sequence shown here is derived from an EMBL/GenBank/DDBJ whole genome shotgun (WGS) entry which is preliminary data.</text>
</comment>
<protein>
    <submittedName>
        <fullName evidence="2">Uncharacterized protein</fullName>
    </submittedName>
</protein>
<dbReference type="EMBL" id="NXDM01000001">
    <property type="protein sequence ID" value="PCK82887.1"/>
    <property type="molecule type" value="Genomic_DNA"/>
</dbReference>